<dbReference type="Proteomes" id="UP000515156">
    <property type="component" value="Chromosome 9"/>
</dbReference>
<dbReference type="InParanoid" id="A0A6P7Z339"/>
<dbReference type="InterPro" id="IPR031524">
    <property type="entry name" value="ARMH4"/>
</dbReference>
<reference evidence="4" key="1">
    <citation type="submission" date="2025-08" db="UniProtKB">
        <authorList>
            <consortium name="RefSeq"/>
        </authorList>
    </citation>
    <scope>IDENTIFICATION</scope>
</reference>
<feature type="region of interest" description="Disordered" evidence="1">
    <location>
        <begin position="607"/>
        <end position="680"/>
    </location>
</feature>
<dbReference type="PANTHER" id="PTHR21585">
    <property type="entry name" value="FULL-LENGTH CDNA CLONE CS0DC025YL05 OF NEUROBLASTOMA"/>
    <property type="match status" value="1"/>
</dbReference>
<feature type="transmembrane region" description="Helical" evidence="2">
    <location>
        <begin position="21"/>
        <end position="39"/>
    </location>
</feature>
<keyword evidence="3" id="KW-1185">Reference proteome</keyword>
<evidence type="ECO:0000313" key="4">
    <source>
        <dbReference type="RefSeq" id="XP_030071131.1"/>
    </source>
</evidence>
<name>A0A6P7Z339_9AMPH</name>
<keyword evidence="2" id="KW-1133">Transmembrane helix</keyword>
<evidence type="ECO:0000313" key="3">
    <source>
        <dbReference type="Proteomes" id="UP000515156"/>
    </source>
</evidence>
<dbReference type="GeneID" id="115478055"/>
<dbReference type="CTD" id="145407"/>
<evidence type="ECO:0000256" key="2">
    <source>
        <dbReference type="SAM" id="Phobius"/>
    </source>
</evidence>
<dbReference type="RefSeq" id="XP_030071131.1">
    <property type="nucleotide sequence ID" value="XM_030215271.1"/>
</dbReference>
<dbReference type="OrthoDB" id="9904542at2759"/>
<gene>
    <name evidence="4" type="primary">ARMH4</name>
</gene>
<dbReference type="KEGG" id="muo:115478055"/>
<accession>A0A6P7Z339</accession>
<dbReference type="AlphaFoldDB" id="A0A6P7Z339"/>
<dbReference type="Pfam" id="PF15767">
    <property type="entry name" value="ARMH4"/>
    <property type="match status" value="1"/>
</dbReference>
<dbReference type="PANTHER" id="PTHR21585:SF0">
    <property type="entry name" value="ARMADILLO-LIKE HELICAL DOMAIN-CONTAINING PROTEIN 4"/>
    <property type="match status" value="1"/>
</dbReference>
<feature type="region of interest" description="Disordered" evidence="1">
    <location>
        <begin position="55"/>
        <end position="76"/>
    </location>
</feature>
<feature type="compositionally biased region" description="Basic and acidic residues" evidence="1">
    <location>
        <begin position="55"/>
        <end position="70"/>
    </location>
</feature>
<protein>
    <submittedName>
        <fullName evidence="4">Armadillo-like helical domain-containing protein 4</fullName>
    </submittedName>
</protein>
<feature type="compositionally biased region" description="Acidic residues" evidence="1">
    <location>
        <begin position="614"/>
        <end position="655"/>
    </location>
</feature>
<dbReference type="FunCoup" id="A0A6P7Z339">
    <property type="interactions" value="82"/>
</dbReference>
<evidence type="ECO:0000256" key="1">
    <source>
        <dbReference type="SAM" id="MobiDB-lite"/>
    </source>
</evidence>
<sequence length="778" mass="85034">MSGCNHLQKSAQASPDMKTSMGFHICMFILSILLFSPGLKCVTVQKMDKTEAVHNLENSPLKRESEERRKGSTSNLETTAGFSVQAVWTAASEDHGVSTTPSETSLTNTLAIKNETKHHSQPPNEGVILTKGSNVYSPTEWMIAANTEDSSIQRQHKNSIGKEMLTTAVTTASSSYPDLEVEVFSGTSSRTTLGTSTEEEPGFTRTLHNYLFTVGGKEERKEGGISSKYPSASQLNTEEMLTTNPRTRFFKTVFGHSTISLLHVDQKSTTENGGLISSMASLEELSTVIVKPPQTEAYLSLNTEMDDATRDKTTPSNVSTDAVLNEEWDDTKVTSGQIKHIERGNTTQTFHMATVSPQVWNADQASRTAVPLTTDATTMKTEDLTNTGTAENLLVNMQEGELQTAFIGQGMGDTTAALGKAKIVSQSTLLVQHEERISMTLPDSIAPITDAKLEMHAPTRAMFRVAGPNEVTAEASQETAVTITSIHPTQGMAEVSGLMVHREKTTSETQTISSISQQWKNPESVAADVSHTASPSSFVQTPEGLNTVPGQDGLLAISKPATSPAGIKLQMEETEFVTMATALSVSSENTAVAPILREASTTVAYGLDKLQSEEREEEDEEEEDEEEDDEDDDEEEEEDEDKDTDATDESVEGDAELPAITLPGLFSHEPLGDKRNPTQLEGMGYRVPDILAWEHQNQGLVRSWMEKLKDKAGYMSGMLVPVGVGIAGAFFILGALYSIKFISRRRKNGYKRHKKKQREFNSMQDRVMLLADSSEDEF</sequence>
<keyword evidence="2" id="KW-0812">Transmembrane</keyword>
<keyword evidence="2" id="KW-0472">Membrane</keyword>
<organism evidence="3 4">
    <name type="scientific">Microcaecilia unicolor</name>
    <dbReference type="NCBI Taxonomy" id="1415580"/>
    <lineage>
        <taxon>Eukaryota</taxon>
        <taxon>Metazoa</taxon>
        <taxon>Chordata</taxon>
        <taxon>Craniata</taxon>
        <taxon>Vertebrata</taxon>
        <taxon>Euteleostomi</taxon>
        <taxon>Amphibia</taxon>
        <taxon>Gymnophiona</taxon>
        <taxon>Siphonopidae</taxon>
        <taxon>Microcaecilia</taxon>
    </lineage>
</organism>
<feature type="transmembrane region" description="Helical" evidence="2">
    <location>
        <begin position="712"/>
        <end position="737"/>
    </location>
</feature>
<proteinExistence type="predicted"/>